<accession>V6SSQ2</accession>
<dbReference type="PATRIC" id="fig|1341181.4.peg.118"/>
<dbReference type="AlphaFoldDB" id="V6SSQ2"/>
<proteinExistence type="predicted"/>
<protein>
    <submittedName>
        <fullName evidence="1">Uncharacterized protein</fullName>
    </submittedName>
</protein>
<gene>
    <name evidence="1" type="ORF">FLJC2902T_01230</name>
</gene>
<evidence type="ECO:0000313" key="1">
    <source>
        <dbReference type="EMBL" id="ESU29651.1"/>
    </source>
</evidence>
<dbReference type="Proteomes" id="UP000018004">
    <property type="component" value="Unassembled WGS sequence"/>
</dbReference>
<reference evidence="1 2" key="1">
    <citation type="submission" date="2013-08" db="EMBL/GenBank/DDBJ databases">
        <title>Flavobacterium limnosediminis JC2902 genome sequencing.</title>
        <authorList>
            <person name="Lee K."/>
            <person name="Yi H."/>
            <person name="Park S."/>
            <person name="Chun J."/>
        </authorList>
    </citation>
    <scope>NUCLEOTIDE SEQUENCE [LARGE SCALE GENOMIC DNA]</scope>
    <source>
        <strain evidence="1 2">JC2902</strain>
    </source>
</reference>
<dbReference type="EMBL" id="AVGG01000001">
    <property type="protein sequence ID" value="ESU29651.1"/>
    <property type="molecule type" value="Genomic_DNA"/>
</dbReference>
<organism evidence="1 2">
    <name type="scientific">Flavobacterium limnosediminis JC2902</name>
    <dbReference type="NCBI Taxonomy" id="1341181"/>
    <lineage>
        <taxon>Bacteria</taxon>
        <taxon>Pseudomonadati</taxon>
        <taxon>Bacteroidota</taxon>
        <taxon>Flavobacteriia</taxon>
        <taxon>Flavobacteriales</taxon>
        <taxon>Flavobacteriaceae</taxon>
        <taxon>Flavobacterium</taxon>
    </lineage>
</organism>
<name>V6SSQ2_9FLAO</name>
<keyword evidence="2" id="KW-1185">Reference proteome</keyword>
<comment type="caution">
    <text evidence="1">The sequence shown here is derived from an EMBL/GenBank/DDBJ whole genome shotgun (WGS) entry which is preliminary data.</text>
</comment>
<evidence type="ECO:0000313" key="2">
    <source>
        <dbReference type="Proteomes" id="UP000018004"/>
    </source>
</evidence>
<sequence length="42" mass="5234">MFLQRKFNKIYKRLNFNFKEGDVHSKSKKLSIKWKASHWSNY</sequence>